<gene>
    <name evidence="3" type="ORF">ECPE_LOCUS16212</name>
</gene>
<accession>A0A183BAH7</accession>
<dbReference type="Proteomes" id="UP000272942">
    <property type="component" value="Unassembled WGS sequence"/>
</dbReference>
<keyword evidence="4" id="KW-1185">Reference proteome</keyword>
<feature type="compositionally biased region" description="Basic and acidic residues" evidence="2">
    <location>
        <begin position="1"/>
        <end position="26"/>
    </location>
</feature>
<dbReference type="GO" id="GO:0007034">
    <property type="term" value="P:vacuolar transport"/>
    <property type="evidence" value="ECO:0007669"/>
    <property type="project" value="InterPro"/>
</dbReference>
<organism evidence="5">
    <name type="scientific">Echinostoma caproni</name>
    <dbReference type="NCBI Taxonomy" id="27848"/>
    <lineage>
        <taxon>Eukaryota</taxon>
        <taxon>Metazoa</taxon>
        <taxon>Spiralia</taxon>
        <taxon>Lophotrochozoa</taxon>
        <taxon>Platyhelminthes</taxon>
        <taxon>Trematoda</taxon>
        <taxon>Digenea</taxon>
        <taxon>Plagiorchiida</taxon>
        <taxon>Echinostomata</taxon>
        <taxon>Echinostomatoidea</taxon>
        <taxon>Echinostomatidae</taxon>
        <taxon>Echinostoma</taxon>
    </lineage>
</organism>
<dbReference type="OrthoDB" id="5594417at2759"/>
<dbReference type="AlphaFoldDB" id="A0A183BAH7"/>
<comment type="similarity">
    <text evidence="1">Belongs to the SNF7 family.</text>
</comment>
<dbReference type="WBParaSite" id="ECPE_0001625501-mRNA-1">
    <property type="protein sequence ID" value="ECPE_0001625501-mRNA-1"/>
    <property type="gene ID" value="ECPE_0001625501"/>
</dbReference>
<evidence type="ECO:0000313" key="3">
    <source>
        <dbReference type="EMBL" id="VDP93484.1"/>
    </source>
</evidence>
<dbReference type="InterPro" id="IPR005024">
    <property type="entry name" value="Snf7_fam"/>
</dbReference>
<name>A0A183BAH7_9TREM</name>
<reference evidence="5" key="1">
    <citation type="submission" date="2016-06" db="UniProtKB">
        <authorList>
            <consortium name="WormBaseParasite"/>
        </authorList>
    </citation>
    <scope>IDENTIFICATION</scope>
</reference>
<dbReference type="EMBL" id="UZAN01063421">
    <property type="protein sequence ID" value="VDP93484.1"/>
    <property type="molecule type" value="Genomic_DNA"/>
</dbReference>
<dbReference type="Gene3D" id="6.10.140.1230">
    <property type="match status" value="1"/>
</dbReference>
<protein>
    <submittedName>
        <fullName evidence="5">Charged multivesicular body protein 2b</fullName>
    </submittedName>
</protein>
<evidence type="ECO:0000313" key="4">
    <source>
        <dbReference type="Proteomes" id="UP000272942"/>
    </source>
</evidence>
<dbReference type="Pfam" id="PF03357">
    <property type="entry name" value="Snf7"/>
    <property type="match status" value="1"/>
</dbReference>
<evidence type="ECO:0000256" key="2">
    <source>
        <dbReference type="SAM" id="MobiDB-lite"/>
    </source>
</evidence>
<evidence type="ECO:0000256" key="1">
    <source>
        <dbReference type="ARBA" id="ARBA00006190"/>
    </source>
</evidence>
<feature type="region of interest" description="Disordered" evidence="2">
    <location>
        <begin position="1"/>
        <end position="33"/>
    </location>
</feature>
<sequence>MSKDKRSRDMVHAIDKDVRSGKREMNRSQMELQRQEKSLISEIKKYAHQGDKAMCARLAQQLISVRKHMAQNTQMSVQMSQVGCQARMCAAQQRLVNISANTSKTLAAVNKVSTLMQNALFLMYL</sequence>
<reference evidence="3 4" key="2">
    <citation type="submission" date="2018-11" db="EMBL/GenBank/DDBJ databases">
        <authorList>
            <consortium name="Pathogen Informatics"/>
        </authorList>
    </citation>
    <scope>NUCLEOTIDE SEQUENCE [LARGE SCALE GENOMIC DNA]</scope>
    <source>
        <strain evidence="3 4">Egypt</strain>
    </source>
</reference>
<proteinExistence type="inferred from homology"/>
<evidence type="ECO:0000313" key="5">
    <source>
        <dbReference type="WBParaSite" id="ECPE_0001625501-mRNA-1"/>
    </source>
</evidence>